<sequence>MEKKLDKIKQLLEVGGVNLDTPVNINADNSNPGLTVTNTGAAASFSTSGNDTTLTLSNSDENLAISTDSPIQASGCLKDGQEPEAFLYVKNVDSGSANPGNKVKWAAFFESNSNSHSSLFVNNTGTNRGATVFNSSSEHSTLVLENQKADGQGYRAATLTNNSSTQSTLYLTNNNSGPAIEVSKGGVNMMGSPTATLDDGTYTANTDGFVIGTITPPDKCDVRSMLWLIASSGDLTVTATGGNNLGPNCSFSNYGNLILPVQSGKEFSISADQGRYNEKNSSYAFYFIPMGTCDNPCTKKSSNISSSHLAKSQINIARTDNAERVNNMIDALEVCFDKKLEGNKRTTLEKAFKNLLL</sequence>
<dbReference type="RefSeq" id="WP_013795834.1">
    <property type="nucleotide sequence ID" value="NC_015559.1"/>
</dbReference>
<reference evidence="1 2" key="1">
    <citation type="journal article" date="2012" name="Stand. Genomic Sci.">
        <title>Complete genome sequence of Marinomonas posidonica type strain (IVIA-Po-181(T)).</title>
        <authorList>
            <person name="Lucas-Elio P."/>
            <person name="Goodwin L."/>
            <person name="Woyke T."/>
            <person name="Pitluck S."/>
            <person name="Nolan M."/>
            <person name="Kyrpides N.C."/>
            <person name="Detter J.C."/>
            <person name="Copeland A."/>
            <person name="Lu M."/>
            <person name="Bruce D."/>
            <person name="Detter C."/>
            <person name="Tapia R."/>
            <person name="Han S."/>
            <person name="Land M.L."/>
            <person name="Ivanova N."/>
            <person name="Mikhailova N."/>
            <person name="Johnston A.W."/>
            <person name="Sanchez-Amat A."/>
        </authorList>
    </citation>
    <scope>NUCLEOTIDE SEQUENCE [LARGE SCALE GENOMIC DNA]</scope>
    <source>
        <strain evidence="2">CECT 7376 / NCIMB 14433 / IVIA-Po-181</strain>
    </source>
</reference>
<proteinExistence type="predicted"/>
<gene>
    <name evidence="1" type="ordered locus">Mar181_1312</name>
</gene>
<dbReference type="EMBL" id="CP002771">
    <property type="protein sequence ID" value="AEF54359.1"/>
    <property type="molecule type" value="Genomic_DNA"/>
</dbReference>
<organism evidence="1 2">
    <name type="scientific">Marinomonas posidonica (strain CECT 7376 / NCIMB 14433 / IVIA-Po-181)</name>
    <dbReference type="NCBI Taxonomy" id="491952"/>
    <lineage>
        <taxon>Bacteria</taxon>
        <taxon>Pseudomonadati</taxon>
        <taxon>Pseudomonadota</taxon>
        <taxon>Gammaproteobacteria</taxon>
        <taxon>Oceanospirillales</taxon>
        <taxon>Oceanospirillaceae</taxon>
        <taxon>Marinomonas</taxon>
    </lineage>
</organism>
<accession>F6CWK9</accession>
<dbReference type="AlphaFoldDB" id="F6CWK9"/>
<name>F6CWK9_MARPP</name>
<evidence type="ECO:0000313" key="1">
    <source>
        <dbReference type="EMBL" id="AEF54359.1"/>
    </source>
</evidence>
<protein>
    <submittedName>
        <fullName evidence="1">Uncharacterized protein</fullName>
    </submittedName>
</protein>
<evidence type="ECO:0000313" key="2">
    <source>
        <dbReference type="Proteomes" id="UP000009230"/>
    </source>
</evidence>
<dbReference type="KEGG" id="mpc:Mar181_1312"/>
<keyword evidence="2" id="KW-1185">Reference proteome</keyword>
<dbReference type="Proteomes" id="UP000009230">
    <property type="component" value="Chromosome"/>
</dbReference>
<dbReference type="HOGENOM" id="CLU_775692_0_0_6"/>
<dbReference type="STRING" id="491952.Mar181_1312"/>
<dbReference type="OrthoDB" id="2503268at2"/>